<dbReference type="GeneID" id="84809347"/>
<reference evidence="2" key="1">
    <citation type="submission" date="2017-06" db="EMBL/GenBank/DDBJ databases">
        <title>Capnocytophaga spp. assemblies.</title>
        <authorList>
            <person name="Gulvik C.A."/>
        </authorList>
    </citation>
    <scope>NUCLEOTIDE SEQUENCE [LARGE SCALE GENOMIC DNA]</scope>
    <source>
        <strain evidence="2">H1496</strain>
    </source>
</reference>
<dbReference type="EMBL" id="CP022386">
    <property type="protein sequence ID" value="ATA87866.1"/>
    <property type="molecule type" value="Genomic_DNA"/>
</dbReference>
<evidence type="ECO:0000313" key="1">
    <source>
        <dbReference type="EMBL" id="ATA87866.1"/>
    </source>
</evidence>
<dbReference type="Proteomes" id="UP000217250">
    <property type="component" value="Chromosome"/>
</dbReference>
<gene>
    <name evidence="1" type="ORF">CGC50_12455</name>
</gene>
<sequence length="112" mass="13005">MKDKILGKLSIELIKKEDDKYSVALTSELNDTQIGVITEILYRAHKGEFEEKSRKLTEKTIDDLSKILYVYDRKVKGEWIPYKELQVNPLTLEVPEGGDEGQRLKIIEDENH</sequence>
<dbReference type="AlphaFoldDB" id="A0A250FV42"/>
<protein>
    <submittedName>
        <fullName evidence="1">Uncharacterized protein</fullName>
    </submittedName>
</protein>
<proteinExistence type="predicted"/>
<evidence type="ECO:0000313" key="2">
    <source>
        <dbReference type="Proteomes" id="UP000217250"/>
    </source>
</evidence>
<organism evidence="1 2">
    <name type="scientific">Capnocytophaga gingivalis</name>
    <dbReference type="NCBI Taxonomy" id="1017"/>
    <lineage>
        <taxon>Bacteria</taxon>
        <taxon>Pseudomonadati</taxon>
        <taxon>Bacteroidota</taxon>
        <taxon>Flavobacteriia</taxon>
        <taxon>Flavobacteriales</taxon>
        <taxon>Flavobacteriaceae</taxon>
        <taxon>Capnocytophaga</taxon>
    </lineage>
</organism>
<dbReference type="KEGG" id="cgh:CGC50_12455"/>
<accession>A0A250FV42</accession>
<name>A0A250FV42_9FLAO</name>
<dbReference type="RefSeq" id="WP_095911062.1">
    <property type="nucleotide sequence ID" value="NZ_CP022386.1"/>
</dbReference>